<organism evidence="4 6">
    <name type="scientific">Candidatus Chlorohelix allophototropha</name>
    <dbReference type="NCBI Taxonomy" id="3003348"/>
    <lineage>
        <taxon>Bacteria</taxon>
        <taxon>Bacillati</taxon>
        <taxon>Chloroflexota</taxon>
        <taxon>Chloroflexia</taxon>
        <taxon>Candidatus Chloroheliales</taxon>
        <taxon>Candidatus Chloroheliaceae</taxon>
        <taxon>Candidatus Chlorohelix</taxon>
    </lineage>
</organism>
<evidence type="ECO:0000313" key="4">
    <source>
        <dbReference type="EMBL" id="NWJ46787.1"/>
    </source>
</evidence>
<evidence type="ECO:0000313" key="5">
    <source>
        <dbReference type="EMBL" id="WJW70228.1"/>
    </source>
</evidence>
<sequence length="251" mass="28901">MSKKNTTGTDFFANLRARAGDIQKLTDNSELKETEELEILRLELILPNPDQPRKIPAPVEDEQLVADVKERGILQPIIVRPSPEQPGKYLLVAGNRRVGAAGQAGLSHIPAIVRDYTEKEARTVAAIENLQRQDLDPLDEARYFRFLGVEYNLSNRDIAKLVNKSPSYVDQRMRMLEKRVKNTHLLQKAQTNITEKTIWKYRPRDWQKFHQTLEALGKGYSVAPIEEKKKLRQEIQLLREHLAALEKDMKD</sequence>
<protein>
    <submittedName>
        <fullName evidence="4">ParB/RepB/Spo0J family partition protein</fullName>
    </submittedName>
</protein>
<dbReference type="InterPro" id="IPR003115">
    <property type="entry name" value="ParB_N"/>
</dbReference>
<dbReference type="Pfam" id="PF02195">
    <property type="entry name" value="ParB_N"/>
    <property type="match status" value="1"/>
</dbReference>
<proteinExistence type="inferred from homology"/>
<dbReference type="Gene3D" id="3.90.1530.30">
    <property type="match status" value="1"/>
</dbReference>
<dbReference type="InterPro" id="IPR041468">
    <property type="entry name" value="HTH_ParB/Spo0J"/>
</dbReference>
<dbReference type="Gene3D" id="1.10.10.2830">
    <property type="match status" value="1"/>
</dbReference>
<dbReference type="AlphaFoldDB" id="A0A8T7M3X9"/>
<dbReference type="SUPFAM" id="SSF110849">
    <property type="entry name" value="ParB/Sulfiredoxin"/>
    <property type="match status" value="1"/>
</dbReference>
<reference evidence="4 6" key="1">
    <citation type="submission" date="2020-06" db="EMBL/GenBank/DDBJ databases">
        <title>Anoxygenic phototrophic Chloroflexota member uses a Type I reaction center.</title>
        <authorList>
            <person name="Tsuji J.M."/>
            <person name="Shaw N.A."/>
            <person name="Nagashima S."/>
            <person name="Venkiteswaran J."/>
            <person name="Schiff S.L."/>
            <person name="Hanada S."/>
            <person name="Tank M."/>
            <person name="Neufeld J.D."/>
        </authorList>
    </citation>
    <scope>NUCLEOTIDE SEQUENCE [LARGE SCALE GENOMIC DNA]</scope>
    <source>
        <strain evidence="4">L227-S17</strain>
    </source>
</reference>
<dbReference type="Pfam" id="PF17762">
    <property type="entry name" value="HTH_ParB"/>
    <property type="match status" value="1"/>
</dbReference>
<evidence type="ECO:0000313" key="7">
    <source>
        <dbReference type="Proteomes" id="UP001431572"/>
    </source>
</evidence>
<gene>
    <name evidence="4" type="ORF">HXX08_12990</name>
    <name evidence="5" type="ORF">OZ401_004747</name>
</gene>
<dbReference type="PANTHER" id="PTHR33375">
    <property type="entry name" value="CHROMOSOME-PARTITIONING PROTEIN PARB-RELATED"/>
    <property type="match status" value="1"/>
</dbReference>
<keyword evidence="5" id="KW-0614">Plasmid</keyword>
<keyword evidence="2" id="KW-0159">Chromosome partition</keyword>
<dbReference type="PANTHER" id="PTHR33375:SF1">
    <property type="entry name" value="CHROMOSOME-PARTITIONING PROTEIN PARB-RELATED"/>
    <property type="match status" value="1"/>
</dbReference>
<dbReference type="EMBL" id="CP128401">
    <property type="protein sequence ID" value="WJW70228.1"/>
    <property type="molecule type" value="Genomic_DNA"/>
</dbReference>
<reference evidence="5" key="2">
    <citation type="journal article" date="2024" name="Nature">
        <title>Anoxygenic phototroph of the Chloroflexota uses a type I reaction centre.</title>
        <authorList>
            <person name="Tsuji J.M."/>
            <person name="Shaw N.A."/>
            <person name="Nagashima S."/>
            <person name="Venkiteswaran J.J."/>
            <person name="Schiff S.L."/>
            <person name="Watanabe T."/>
            <person name="Fukui M."/>
            <person name="Hanada S."/>
            <person name="Tank M."/>
            <person name="Neufeld J.D."/>
        </authorList>
    </citation>
    <scope>NUCLEOTIDE SEQUENCE</scope>
    <source>
        <strain evidence="5">L227-S17</strain>
        <plasmid evidence="5 7">unnamed1</plasmid>
    </source>
</reference>
<evidence type="ECO:0000259" key="3">
    <source>
        <dbReference type="SMART" id="SM00470"/>
    </source>
</evidence>
<dbReference type="SMART" id="SM00470">
    <property type="entry name" value="ParB"/>
    <property type="match status" value="1"/>
</dbReference>
<dbReference type="RefSeq" id="WP_341472103.1">
    <property type="nucleotide sequence ID" value="NZ_CP128401.1"/>
</dbReference>
<feature type="domain" description="ParB-like N-terminal" evidence="3">
    <location>
        <begin position="38"/>
        <end position="130"/>
    </location>
</feature>
<dbReference type="GO" id="GO:0005694">
    <property type="term" value="C:chromosome"/>
    <property type="evidence" value="ECO:0007669"/>
    <property type="project" value="TreeGrafter"/>
</dbReference>
<accession>A0A8T7M3X9</accession>
<dbReference type="InterPro" id="IPR050336">
    <property type="entry name" value="Chromosome_partition/occlusion"/>
</dbReference>
<dbReference type="InterPro" id="IPR036086">
    <property type="entry name" value="ParB/Sulfiredoxin_sf"/>
</dbReference>
<dbReference type="EMBL" id="JACATZ010000001">
    <property type="protein sequence ID" value="NWJ46787.1"/>
    <property type="molecule type" value="Genomic_DNA"/>
</dbReference>
<comment type="similarity">
    <text evidence="1">Belongs to the ParB family.</text>
</comment>
<name>A0A8T7M3X9_9CHLR</name>
<dbReference type="NCBIfam" id="TIGR00180">
    <property type="entry name" value="parB_part"/>
    <property type="match status" value="1"/>
</dbReference>
<dbReference type="GO" id="GO:0003677">
    <property type="term" value="F:DNA binding"/>
    <property type="evidence" value="ECO:0007669"/>
    <property type="project" value="InterPro"/>
</dbReference>
<dbReference type="GO" id="GO:0007059">
    <property type="term" value="P:chromosome segregation"/>
    <property type="evidence" value="ECO:0007669"/>
    <property type="project" value="UniProtKB-KW"/>
</dbReference>
<evidence type="ECO:0000256" key="2">
    <source>
        <dbReference type="ARBA" id="ARBA00022829"/>
    </source>
</evidence>
<evidence type="ECO:0000313" key="6">
    <source>
        <dbReference type="Proteomes" id="UP000521676"/>
    </source>
</evidence>
<keyword evidence="7" id="KW-1185">Reference proteome</keyword>
<dbReference type="Proteomes" id="UP000521676">
    <property type="component" value="Unassembled WGS sequence"/>
</dbReference>
<dbReference type="InterPro" id="IPR004437">
    <property type="entry name" value="ParB/RepB/Spo0J"/>
</dbReference>
<dbReference type="Proteomes" id="UP001431572">
    <property type="component" value="Plasmid unnamed1"/>
</dbReference>
<geneLocation type="plasmid" evidence="5 7">
    <name>unnamed1</name>
</geneLocation>
<evidence type="ECO:0000256" key="1">
    <source>
        <dbReference type="ARBA" id="ARBA00006295"/>
    </source>
</evidence>